<dbReference type="PROSITE" id="PS51462">
    <property type="entry name" value="NUDIX"/>
    <property type="match status" value="1"/>
</dbReference>
<dbReference type="EMBL" id="SADE01000002">
    <property type="protein sequence ID" value="RVU36677.1"/>
    <property type="molecule type" value="Genomic_DNA"/>
</dbReference>
<dbReference type="RefSeq" id="WP_127766153.1">
    <property type="nucleotide sequence ID" value="NZ_SADE01000002.1"/>
</dbReference>
<dbReference type="NCBIfam" id="NF001936">
    <property type="entry name" value="PRK00714.1-3"/>
    <property type="match status" value="1"/>
</dbReference>
<accession>A0A3S2W9Q6</accession>
<feature type="domain" description="Nudix hydrolase" evidence="5">
    <location>
        <begin position="10"/>
        <end position="154"/>
    </location>
</feature>
<dbReference type="CDD" id="cd03671">
    <property type="entry name" value="NUDIX_Ap4A_hydrolase_plant_like"/>
    <property type="match status" value="1"/>
</dbReference>
<comment type="cofactor">
    <cofactor evidence="2">
        <name>Mg(2+)</name>
        <dbReference type="ChEBI" id="CHEBI:18420"/>
    </cofactor>
</comment>
<dbReference type="AlphaFoldDB" id="A0A3S2W9Q6"/>
<evidence type="ECO:0000256" key="1">
    <source>
        <dbReference type="ARBA" id="ARBA00001936"/>
    </source>
</evidence>
<evidence type="ECO:0000256" key="4">
    <source>
        <dbReference type="HAMAP-Rule" id="MF_00298"/>
    </source>
</evidence>
<dbReference type="Pfam" id="PF00293">
    <property type="entry name" value="NUDIX"/>
    <property type="match status" value="1"/>
</dbReference>
<evidence type="ECO:0000256" key="3">
    <source>
        <dbReference type="ARBA" id="ARBA00022801"/>
    </source>
</evidence>
<keyword evidence="3 4" id="KW-0378">Hydrolase</keyword>
<comment type="similarity">
    <text evidence="4">Belongs to the Nudix hydrolase family. RppH subfamily.</text>
</comment>
<keyword evidence="7" id="KW-1185">Reference proteome</keyword>
<dbReference type="PRINTS" id="PR00502">
    <property type="entry name" value="NUDIXFAMILY"/>
</dbReference>
<dbReference type="Gene3D" id="3.90.79.10">
    <property type="entry name" value="Nucleoside Triphosphate Pyrophosphohydrolase"/>
    <property type="match status" value="1"/>
</dbReference>
<comment type="cofactor">
    <cofactor evidence="1">
        <name>Mn(2+)</name>
        <dbReference type="ChEBI" id="CHEBI:29035"/>
    </cofactor>
</comment>
<dbReference type="PANTHER" id="PTHR11839:SF22">
    <property type="entry name" value="NUDIX HYDROLASE 26, CHLOROPLASTIC"/>
    <property type="match status" value="1"/>
</dbReference>
<dbReference type="Proteomes" id="UP000287447">
    <property type="component" value="Unassembled WGS sequence"/>
</dbReference>
<dbReference type="PANTHER" id="PTHR11839">
    <property type="entry name" value="UDP/ADP-SUGAR PYROPHOSPHATASE"/>
    <property type="match status" value="1"/>
</dbReference>
<comment type="cofactor">
    <cofactor evidence="4">
        <name>a divalent metal cation</name>
        <dbReference type="ChEBI" id="CHEBI:60240"/>
    </cofactor>
</comment>
<dbReference type="InterPro" id="IPR020476">
    <property type="entry name" value="Nudix_hydrolase"/>
</dbReference>
<dbReference type="InterPro" id="IPR000086">
    <property type="entry name" value="NUDIX_hydrolase_dom"/>
</dbReference>
<comment type="caution">
    <text evidence="6">The sequence shown here is derived from an EMBL/GenBank/DDBJ whole genome shotgun (WGS) entry which is preliminary data.</text>
</comment>
<protein>
    <recommendedName>
        <fullName evidence="4">RNA pyrophosphohydrolase</fullName>
        <ecNumber evidence="4">3.6.1.-</ecNumber>
    </recommendedName>
    <alternativeName>
        <fullName evidence="4">(Di)nucleoside polyphosphate hydrolase</fullName>
    </alternativeName>
</protein>
<dbReference type="HAMAP" id="MF_00298">
    <property type="entry name" value="Nudix_RppH"/>
    <property type="match status" value="1"/>
</dbReference>
<proteinExistence type="inferred from homology"/>
<dbReference type="InterPro" id="IPR015797">
    <property type="entry name" value="NUDIX_hydrolase-like_dom_sf"/>
</dbReference>
<gene>
    <name evidence="4" type="primary">rppH</name>
    <name evidence="4" type="synonym">nudH</name>
    <name evidence="6" type="ORF">EOI86_16000</name>
</gene>
<evidence type="ECO:0000313" key="6">
    <source>
        <dbReference type="EMBL" id="RVU36677.1"/>
    </source>
</evidence>
<name>A0A3S2W9Q6_9PROT</name>
<sequence length="164" mass="18646">MAGGGTDDRPYRPCVGVMLLNTAGQVFVGNRIDVPGDHWQMPQGGIDHGESPAEAAFREVQEETGIAPEKVRLIRESDRWLHYDLPAGLSRRIWKGRYRGQKQRWFAMRFQGVDSDIDLDFHTPEFGAYRWVAIADLPDLIVPFKRDTYEQVVSEFKDVALPGD</sequence>
<dbReference type="NCBIfam" id="NF001938">
    <property type="entry name" value="PRK00714.1-5"/>
    <property type="match status" value="1"/>
</dbReference>
<dbReference type="GO" id="GO:0034432">
    <property type="term" value="F:bis(5'-adenosyl)-pentaphosphatase activity"/>
    <property type="evidence" value="ECO:0007669"/>
    <property type="project" value="TreeGrafter"/>
</dbReference>
<dbReference type="InterPro" id="IPR022927">
    <property type="entry name" value="RppH"/>
</dbReference>
<dbReference type="OrthoDB" id="9816040at2"/>
<comment type="function">
    <text evidence="4">Accelerates the degradation of transcripts by removing pyrophosphate from the 5'-end of triphosphorylated RNA, leading to a more labile monophosphorylated state that can stimulate subsequent ribonuclease cleavage.</text>
</comment>
<organism evidence="6 7">
    <name type="scientific">Hwanghaeella grinnelliae</name>
    <dbReference type="NCBI Taxonomy" id="2500179"/>
    <lineage>
        <taxon>Bacteria</taxon>
        <taxon>Pseudomonadati</taxon>
        <taxon>Pseudomonadota</taxon>
        <taxon>Alphaproteobacteria</taxon>
        <taxon>Rhodospirillales</taxon>
        <taxon>Rhodospirillaceae</taxon>
        <taxon>Hwanghaeella</taxon>
    </lineage>
</organism>
<evidence type="ECO:0000259" key="5">
    <source>
        <dbReference type="PROSITE" id="PS51462"/>
    </source>
</evidence>
<reference evidence="7" key="1">
    <citation type="submission" date="2019-01" db="EMBL/GenBank/DDBJ databases">
        <title>Gri0909 isolated from a small marine red alga.</title>
        <authorList>
            <person name="Kim J."/>
            <person name="Jeong S.E."/>
            <person name="Jeon C.O."/>
        </authorList>
    </citation>
    <scope>NUCLEOTIDE SEQUENCE [LARGE SCALE GENOMIC DNA]</scope>
    <source>
        <strain evidence="7">Gri0909</strain>
    </source>
</reference>
<dbReference type="SUPFAM" id="SSF55811">
    <property type="entry name" value="Nudix"/>
    <property type="match status" value="1"/>
</dbReference>
<dbReference type="PROSITE" id="PS00893">
    <property type="entry name" value="NUDIX_BOX"/>
    <property type="match status" value="1"/>
</dbReference>
<evidence type="ECO:0000313" key="7">
    <source>
        <dbReference type="Proteomes" id="UP000287447"/>
    </source>
</evidence>
<dbReference type="GO" id="GO:0006753">
    <property type="term" value="P:nucleoside phosphate metabolic process"/>
    <property type="evidence" value="ECO:0007669"/>
    <property type="project" value="TreeGrafter"/>
</dbReference>
<dbReference type="GO" id="GO:0008893">
    <property type="term" value="F:guanosine-3',5'-bis(diphosphate) 3'-diphosphatase activity"/>
    <property type="evidence" value="ECO:0007669"/>
    <property type="project" value="TreeGrafter"/>
</dbReference>
<feature type="short sequence motif" description="Nudix box" evidence="4">
    <location>
        <begin position="44"/>
        <end position="65"/>
    </location>
</feature>
<evidence type="ECO:0000256" key="2">
    <source>
        <dbReference type="ARBA" id="ARBA00001946"/>
    </source>
</evidence>
<dbReference type="EC" id="3.6.1.-" evidence="4"/>
<dbReference type="GO" id="GO:0019693">
    <property type="term" value="P:ribose phosphate metabolic process"/>
    <property type="evidence" value="ECO:0007669"/>
    <property type="project" value="TreeGrafter"/>
</dbReference>
<dbReference type="InterPro" id="IPR020084">
    <property type="entry name" value="NUDIX_hydrolase_CS"/>
</dbReference>